<keyword evidence="2" id="KW-1185">Reference proteome</keyword>
<comment type="caution">
    <text evidence="1">The sequence shown here is derived from an EMBL/GenBank/DDBJ whole genome shotgun (WGS) entry which is preliminary data.</text>
</comment>
<proteinExistence type="predicted"/>
<dbReference type="EMBL" id="BQNB010010819">
    <property type="protein sequence ID" value="GJS82366.1"/>
    <property type="molecule type" value="Genomic_DNA"/>
</dbReference>
<evidence type="ECO:0000313" key="2">
    <source>
        <dbReference type="Proteomes" id="UP001151760"/>
    </source>
</evidence>
<evidence type="ECO:0000313" key="1">
    <source>
        <dbReference type="EMBL" id="GJS82366.1"/>
    </source>
</evidence>
<dbReference type="Proteomes" id="UP001151760">
    <property type="component" value="Unassembled WGS sequence"/>
</dbReference>
<gene>
    <name evidence="1" type="ORF">Tco_0748907</name>
</gene>
<accession>A0ABQ4YZG7</accession>
<reference evidence="1" key="1">
    <citation type="journal article" date="2022" name="Int. J. Mol. Sci.">
        <title>Draft Genome of Tanacetum Coccineum: Genomic Comparison of Closely Related Tanacetum-Family Plants.</title>
        <authorList>
            <person name="Yamashiro T."/>
            <person name="Shiraishi A."/>
            <person name="Nakayama K."/>
            <person name="Satake H."/>
        </authorList>
    </citation>
    <scope>NUCLEOTIDE SEQUENCE</scope>
</reference>
<name>A0ABQ4YZG7_9ASTR</name>
<sequence>MIITIILSSLAFFSSSLPLLLVTLFYLLSFSFLLIDSFLLTLACRLLLADSCLPTLACRLLLADSCLPTLACRLLLSYDCCCALAMDHPTIFIDSKSIVVEHAQGLSDRTASRFIPDKSMILCFKCKGYGHFANKFPLRKQGQSSVSIKYPEFVHFKTRGILKGTGQDWMILQQGFEIIFEGDKCILEYMFKDKKGTDWDWIRWAYAQYVDFSQEFGAIAEILGLTREDGEKIKGCYMNYLDIFTSYYKTARTPQIPTNVEEGSESLESYQWNKDRTGATLAARRKEKI</sequence>
<organism evidence="1 2">
    <name type="scientific">Tanacetum coccineum</name>
    <dbReference type="NCBI Taxonomy" id="301880"/>
    <lineage>
        <taxon>Eukaryota</taxon>
        <taxon>Viridiplantae</taxon>
        <taxon>Streptophyta</taxon>
        <taxon>Embryophyta</taxon>
        <taxon>Tracheophyta</taxon>
        <taxon>Spermatophyta</taxon>
        <taxon>Magnoliopsida</taxon>
        <taxon>eudicotyledons</taxon>
        <taxon>Gunneridae</taxon>
        <taxon>Pentapetalae</taxon>
        <taxon>asterids</taxon>
        <taxon>campanulids</taxon>
        <taxon>Asterales</taxon>
        <taxon>Asteraceae</taxon>
        <taxon>Asteroideae</taxon>
        <taxon>Anthemideae</taxon>
        <taxon>Anthemidinae</taxon>
        <taxon>Tanacetum</taxon>
    </lineage>
</organism>
<protein>
    <submittedName>
        <fullName evidence="1">Uncharacterized protein</fullName>
    </submittedName>
</protein>
<reference evidence="1" key="2">
    <citation type="submission" date="2022-01" db="EMBL/GenBank/DDBJ databases">
        <authorList>
            <person name="Yamashiro T."/>
            <person name="Shiraishi A."/>
            <person name="Satake H."/>
            <person name="Nakayama K."/>
        </authorList>
    </citation>
    <scope>NUCLEOTIDE SEQUENCE</scope>
</reference>